<comment type="caution">
    <text evidence="1">The sequence shown here is derived from an EMBL/GenBank/DDBJ whole genome shotgun (WGS) entry which is preliminary data.</text>
</comment>
<proteinExistence type="predicted"/>
<dbReference type="STRING" id="1888891.DSOL_2411"/>
<evidence type="ECO:0000313" key="1">
    <source>
        <dbReference type="EMBL" id="OLN31723.1"/>
    </source>
</evidence>
<accession>A0A1Q8QWL6</accession>
<sequence length="137" mass="16211">MQEDKTYTLLINKKRISVTEEVYKAYYQHKEREYYLDKLSERNDLSYEECAEKGIQIDYLLSQTQESAEDKLIKAEMLSRLTAAMEMLTEQERLLIYTLFFKGKSERELCAMLGIAKTTLHDRKTKILGKLKKILQI</sequence>
<keyword evidence="2" id="KW-1185">Reference proteome</keyword>
<dbReference type="Gene3D" id="1.20.140.160">
    <property type="match status" value="1"/>
</dbReference>
<dbReference type="EMBL" id="MLBF01000015">
    <property type="protein sequence ID" value="OLN31723.1"/>
    <property type="molecule type" value="Genomic_DNA"/>
</dbReference>
<dbReference type="AlphaFoldDB" id="A0A1Q8QWL6"/>
<gene>
    <name evidence="1" type="ORF">DSOL_2411</name>
</gene>
<evidence type="ECO:0008006" key="3">
    <source>
        <dbReference type="Google" id="ProtNLM"/>
    </source>
</evidence>
<organism evidence="1 2">
    <name type="scientific">Desulfosporosinus metallidurans</name>
    <dbReference type="NCBI Taxonomy" id="1888891"/>
    <lineage>
        <taxon>Bacteria</taxon>
        <taxon>Bacillati</taxon>
        <taxon>Bacillota</taxon>
        <taxon>Clostridia</taxon>
        <taxon>Eubacteriales</taxon>
        <taxon>Desulfitobacteriaceae</taxon>
        <taxon>Desulfosporosinus</taxon>
    </lineage>
</organism>
<evidence type="ECO:0000313" key="2">
    <source>
        <dbReference type="Proteomes" id="UP000186102"/>
    </source>
</evidence>
<dbReference type="SUPFAM" id="SSF88659">
    <property type="entry name" value="Sigma3 and sigma4 domains of RNA polymerase sigma factors"/>
    <property type="match status" value="1"/>
</dbReference>
<protein>
    <recommendedName>
        <fullName evidence="3">Sigma-70 family RNA polymerase sigma factor</fullName>
    </recommendedName>
</protein>
<name>A0A1Q8QWL6_9FIRM</name>
<dbReference type="Proteomes" id="UP000186102">
    <property type="component" value="Unassembled WGS sequence"/>
</dbReference>
<dbReference type="OrthoDB" id="9814320at2"/>
<reference evidence="1 2" key="1">
    <citation type="submission" date="2016-09" db="EMBL/GenBank/DDBJ databases">
        <title>Complete genome of Desulfosporosinus sp. OL.</title>
        <authorList>
            <person name="Mardanov A."/>
            <person name="Beletsky A."/>
            <person name="Panova A."/>
            <person name="Karnachuk O."/>
            <person name="Ravin N."/>
        </authorList>
    </citation>
    <scope>NUCLEOTIDE SEQUENCE [LARGE SCALE GENOMIC DNA]</scope>
    <source>
        <strain evidence="1 2">OL</strain>
    </source>
</reference>
<dbReference type="RefSeq" id="WP_075365023.1">
    <property type="nucleotide sequence ID" value="NZ_MLBF01000015.1"/>
</dbReference>
<dbReference type="InterPro" id="IPR013324">
    <property type="entry name" value="RNA_pol_sigma_r3/r4-like"/>
</dbReference>